<dbReference type="Ensembl" id="ENSOANT00000064397.1">
    <property type="protein sequence ID" value="ENSOANP00000039378.1"/>
    <property type="gene ID" value="ENSOANG00000049054.1"/>
</dbReference>
<dbReference type="CDD" id="cd22597">
    <property type="entry name" value="Kunitz_bikunin_2-like"/>
    <property type="match status" value="1"/>
</dbReference>
<accession>A0A6I8NDR2</accession>
<reference evidence="34" key="3">
    <citation type="submission" date="2025-09" db="UniProtKB">
        <authorList>
            <consortium name="Ensembl"/>
        </authorList>
    </citation>
    <scope>IDENTIFICATION</scope>
    <source>
        <strain evidence="34">Glennie</strain>
    </source>
</reference>
<dbReference type="Pfam" id="PF00014">
    <property type="entry name" value="Kunitz_BPTI"/>
    <property type="match status" value="2"/>
</dbReference>
<comment type="similarity">
    <text evidence="7">In the N-terminal section; belongs to the calycin superfamily. Lipocalin family.</text>
</comment>
<evidence type="ECO:0000313" key="35">
    <source>
        <dbReference type="Proteomes" id="UP000002279"/>
    </source>
</evidence>
<dbReference type="FunFam" id="4.10.410.10:FF:000005">
    <property type="entry name" value="Pancreatic trypsin inhibitor"/>
    <property type="match status" value="1"/>
</dbReference>
<evidence type="ECO:0000256" key="14">
    <source>
        <dbReference type="ARBA" id="ARBA00022690"/>
    </source>
</evidence>
<keyword evidence="19" id="KW-0722">Serine protease inhibitor</keyword>
<evidence type="ECO:0000256" key="19">
    <source>
        <dbReference type="ARBA" id="ARBA00022900"/>
    </source>
</evidence>
<evidence type="ECO:0000256" key="16">
    <source>
        <dbReference type="ARBA" id="ARBA00022737"/>
    </source>
</evidence>
<evidence type="ECO:0000256" key="7">
    <source>
        <dbReference type="ARBA" id="ARBA00008238"/>
    </source>
</evidence>
<evidence type="ECO:0000256" key="29">
    <source>
        <dbReference type="ARBA" id="ARBA00029474"/>
    </source>
</evidence>
<dbReference type="SMART" id="SM00131">
    <property type="entry name" value="KU"/>
    <property type="match status" value="2"/>
</dbReference>
<feature type="domain" description="BPTI/Kunitz inhibitor" evidence="33">
    <location>
        <begin position="261"/>
        <end position="311"/>
    </location>
</feature>
<dbReference type="PRINTS" id="PR01215">
    <property type="entry name" value="A1MCGLOBULIN"/>
</dbReference>
<evidence type="ECO:0000256" key="12">
    <source>
        <dbReference type="ARBA" id="ARBA00022530"/>
    </source>
</evidence>
<reference evidence="34 35" key="1">
    <citation type="journal article" date="2008" name="Nature">
        <title>Genome analysis of the platypus reveals unique signatures of evolution.</title>
        <authorList>
            <person name="Warren W.C."/>
            <person name="Hillier L.W."/>
            <person name="Marshall Graves J.A."/>
            <person name="Birney E."/>
            <person name="Ponting C.P."/>
            <person name="Grutzner F."/>
            <person name="Belov K."/>
            <person name="Miller W."/>
            <person name="Clarke L."/>
            <person name="Chinwalla A.T."/>
            <person name="Yang S.P."/>
            <person name="Heger A."/>
            <person name="Locke D.P."/>
            <person name="Miethke P."/>
            <person name="Waters P.D."/>
            <person name="Veyrunes F."/>
            <person name="Fulton L."/>
            <person name="Fulton B."/>
            <person name="Graves T."/>
            <person name="Wallis J."/>
            <person name="Puente X.S."/>
            <person name="Lopez-Otin C."/>
            <person name="Ordonez G.R."/>
            <person name="Eichler E.E."/>
            <person name="Chen L."/>
            <person name="Cheng Z."/>
            <person name="Deakin J.E."/>
            <person name="Alsop A."/>
            <person name="Thompson K."/>
            <person name="Kirby P."/>
            <person name="Papenfuss A.T."/>
            <person name="Wakefield M.J."/>
            <person name="Olender T."/>
            <person name="Lancet D."/>
            <person name="Huttley G.A."/>
            <person name="Smit A.F."/>
            <person name="Pask A."/>
            <person name="Temple-Smith P."/>
            <person name="Batzer M.A."/>
            <person name="Walker J.A."/>
            <person name="Konkel M.K."/>
            <person name="Harris R.S."/>
            <person name="Whittington C.M."/>
            <person name="Wong E.S."/>
            <person name="Gemmell N.J."/>
            <person name="Buschiazzo E."/>
            <person name="Vargas Jentzsch I.M."/>
            <person name="Merkel A."/>
            <person name="Schmitz J."/>
            <person name="Zemann A."/>
            <person name="Churakov G."/>
            <person name="Kriegs J.O."/>
            <person name="Brosius J."/>
            <person name="Murchison E.P."/>
            <person name="Sachidanandam R."/>
            <person name="Smith C."/>
            <person name="Hannon G.J."/>
            <person name="Tsend-Ayush E."/>
            <person name="McMillan D."/>
            <person name="Attenborough R."/>
            <person name="Rens W."/>
            <person name="Ferguson-Smith M."/>
            <person name="Lefevre C.M."/>
            <person name="Sharp J.A."/>
            <person name="Nicholas K.R."/>
            <person name="Ray D.A."/>
            <person name="Kube M."/>
            <person name="Reinhardt R."/>
            <person name="Pringle T.H."/>
            <person name="Taylor J."/>
            <person name="Jones R.C."/>
            <person name="Nixon B."/>
            <person name="Dacheux J.L."/>
            <person name="Niwa H."/>
            <person name="Sekita Y."/>
            <person name="Huang X."/>
            <person name="Stark A."/>
            <person name="Kheradpour P."/>
            <person name="Kellis M."/>
            <person name="Flicek P."/>
            <person name="Chen Y."/>
            <person name="Webber C."/>
            <person name="Hardison R."/>
            <person name="Nelson J."/>
            <person name="Hallsworth-Pepin K."/>
            <person name="Delehaunty K."/>
            <person name="Markovic C."/>
            <person name="Minx P."/>
            <person name="Feng Y."/>
            <person name="Kremitzki C."/>
            <person name="Mitreva M."/>
            <person name="Glasscock J."/>
            <person name="Wylie T."/>
            <person name="Wohldmann P."/>
            <person name="Thiru P."/>
            <person name="Nhan M.N."/>
            <person name="Pohl C.S."/>
            <person name="Smith S.M."/>
            <person name="Hou S."/>
            <person name="Nefedov M."/>
            <person name="de Jong P.J."/>
            <person name="Renfree M.B."/>
            <person name="Mardis E.R."/>
            <person name="Wilson R.K."/>
        </authorList>
    </citation>
    <scope>NUCLEOTIDE SEQUENCE [LARGE SCALE GENOMIC DNA]</scope>
    <source>
        <strain evidence="34 35">Glennie</strain>
    </source>
</reference>
<keyword evidence="22" id="KW-0560">Oxidoreductase</keyword>
<evidence type="ECO:0000256" key="21">
    <source>
        <dbReference type="ARBA" id="ARBA00022991"/>
    </source>
</evidence>
<dbReference type="GO" id="GO:0009986">
    <property type="term" value="C:cell surface"/>
    <property type="evidence" value="ECO:0000318"/>
    <property type="project" value="GO_Central"/>
</dbReference>
<evidence type="ECO:0000259" key="33">
    <source>
        <dbReference type="PROSITE" id="PS50279"/>
    </source>
</evidence>
<keyword evidence="20" id="KW-0654">Proteoglycan</keyword>
<dbReference type="FunCoup" id="A0A6I8NDR2">
    <property type="interactions" value="171"/>
</dbReference>
<evidence type="ECO:0000256" key="23">
    <source>
        <dbReference type="ARBA" id="ARBA00023128"/>
    </source>
</evidence>
<name>A0A6I8NDR2_ORNAN</name>
<dbReference type="InParanoid" id="A0A6I8NDR2"/>
<evidence type="ECO:0000256" key="22">
    <source>
        <dbReference type="ARBA" id="ARBA00023002"/>
    </source>
</evidence>
<dbReference type="InterPro" id="IPR000566">
    <property type="entry name" value="Lipocln_cytosolic_FA-bd_dom"/>
</dbReference>
<dbReference type="GO" id="GO:0005829">
    <property type="term" value="C:cytosol"/>
    <property type="evidence" value="ECO:0007669"/>
    <property type="project" value="UniProtKB-SubCell"/>
</dbReference>
<keyword evidence="15" id="KW-0732">Signal</keyword>
<dbReference type="PRINTS" id="PR00179">
    <property type="entry name" value="LIPOCALIN"/>
</dbReference>
<keyword evidence="16" id="KW-0677">Repeat</keyword>
<keyword evidence="21" id="KW-0157">Chromophore</keyword>
<feature type="region of interest" description="Disordered" evidence="32">
    <location>
        <begin position="166"/>
        <end position="190"/>
    </location>
</feature>
<keyword evidence="18" id="KW-0256">Endoplasmic reticulum</keyword>
<feature type="domain" description="BPTI/Kunitz inhibitor" evidence="33">
    <location>
        <begin position="205"/>
        <end position="255"/>
    </location>
</feature>
<dbReference type="GO" id="GO:0031965">
    <property type="term" value="C:nuclear membrane"/>
    <property type="evidence" value="ECO:0007669"/>
    <property type="project" value="UniProtKB-SubCell"/>
</dbReference>
<dbReference type="GO" id="GO:0005886">
    <property type="term" value="C:plasma membrane"/>
    <property type="evidence" value="ECO:0000318"/>
    <property type="project" value="GO_Central"/>
</dbReference>
<dbReference type="InterPro" id="IPR020901">
    <property type="entry name" value="Prtase_inh_Kunz-CS"/>
</dbReference>
<evidence type="ECO:0000256" key="31">
    <source>
        <dbReference type="ARBA" id="ARBA00047015"/>
    </source>
</evidence>
<keyword evidence="12" id="KW-0272">Extracellular matrix</keyword>
<reference evidence="34" key="2">
    <citation type="submission" date="2025-08" db="UniProtKB">
        <authorList>
            <consortium name="Ensembl"/>
        </authorList>
    </citation>
    <scope>IDENTIFICATION</scope>
    <source>
        <strain evidence="34">Glennie</strain>
    </source>
</reference>
<dbReference type="GO" id="GO:0004867">
    <property type="term" value="F:serine-type endopeptidase inhibitor activity"/>
    <property type="evidence" value="ECO:0000318"/>
    <property type="project" value="GO_Central"/>
</dbReference>
<dbReference type="Bgee" id="ENSOANG00000049054">
    <property type="expression patterns" value="Expressed in liver and 7 other cell types or tissues"/>
</dbReference>
<evidence type="ECO:0000256" key="20">
    <source>
        <dbReference type="ARBA" id="ARBA00022974"/>
    </source>
</evidence>
<evidence type="ECO:0000256" key="24">
    <source>
        <dbReference type="ARBA" id="ARBA00023136"/>
    </source>
</evidence>
<keyword evidence="25" id="KW-1015">Disulfide bond</keyword>
<evidence type="ECO:0000256" key="1">
    <source>
        <dbReference type="ARBA" id="ARBA00004202"/>
    </source>
</evidence>
<evidence type="ECO:0000256" key="2">
    <source>
        <dbReference type="ARBA" id="ARBA00004240"/>
    </source>
</evidence>
<dbReference type="Proteomes" id="UP000002279">
    <property type="component" value="Chromosome 4"/>
</dbReference>
<evidence type="ECO:0000256" key="28">
    <source>
        <dbReference type="ARBA" id="ARBA00029383"/>
    </source>
</evidence>
<organism evidence="34 35">
    <name type="scientific">Ornithorhynchus anatinus</name>
    <name type="common">Duckbill platypus</name>
    <dbReference type="NCBI Taxonomy" id="9258"/>
    <lineage>
        <taxon>Eukaryota</taxon>
        <taxon>Metazoa</taxon>
        <taxon>Chordata</taxon>
        <taxon>Craniata</taxon>
        <taxon>Vertebrata</taxon>
        <taxon>Euteleostomi</taxon>
        <taxon>Mammalia</taxon>
        <taxon>Monotremata</taxon>
        <taxon>Ornithorhynchidae</taxon>
        <taxon>Ornithorhynchus</taxon>
    </lineage>
</organism>
<dbReference type="PANTHER" id="PTHR46676:SF1">
    <property type="entry name" value="PROTEIN AMBP"/>
    <property type="match status" value="1"/>
</dbReference>
<evidence type="ECO:0000256" key="9">
    <source>
        <dbReference type="ARBA" id="ARBA00022475"/>
    </source>
</evidence>
<comment type="subcellular location">
    <subcellularLocation>
        <location evidence="1">Cell membrane</location>
        <topology evidence="1">Peripheral membrane protein</topology>
    </subcellularLocation>
    <subcellularLocation>
        <location evidence="4">Cytoplasm</location>
        <location evidence="4">Cytosol</location>
    </subcellularLocation>
    <subcellularLocation>
        <location evidence="2">Endoplasmic reticulum</location>
    </subcellularLocation>
    <subcellularLocation>
        <location evidence="6">Mitochondrion inner membrane</location>
        <topology evidence="6">Peripheral membrane protein</topology>
    </subcellularLocation>
    <subcellularLocation>
        <location evidence="5">Nucleus membrane</location>
        <topology evidence="5">Peripheral membrane protein</topology>
    </subcellularLocation>
    <subcellularLocation>
        <location evidence="3">Secreted</location>
        <location evidence="3">Extracellular space</location>
        <location evidence="3">Extracellular matrix</location>
    </subcellularLocation>
</comment>
<dbReference type="InterPro" id="IPR012674">
    <property type="entry name" value="Calycin"/>
</dbReference>
<comment type="subunit">
    <text evidence="29">Monomer. Also occurs as a complex with tryptase in mast cells.</text>
</comment>
<evidence type="ECO:0000256" key="6">
    <source>
        <dbReference type="ARBA" id="ARBA00004637"/>
    </source>
</evidence>
<gene>
    <name evidence="34" type="primary">AMBP</name>
</gene>
<protein>
    <recommendedName>
        <fullName evidence="8">Protein AMBP</fullName>
    </recommendedName>
</protein>
<keyword evidence="14" id="KW-0646">Protease inhibitor</keyword>
<keyword evidence="17" id="KW-0999">Mitochondrion inner membrane</keyword>
<keyword evidence="24" id="KW-0472">Membrane</keyword>
<dbReference type="InterPro" id="IPR002968">
    <property type="entry name" value="A1-microglobln"/>
</dbReference>
<dbReference type="Gene3D" id="4.10.410.10">
    <property type="entry name" value="Pancreatic trypsin inhibitor Kunitz domain"/>
    <property type="match status" value="2"/>
</dbReference>
<dbReference type="SUPFAM" id="SSF57362">
    <property type="entry name" value="BPTI-like"/>
    <property type="match status" value="2"/>
</dbReference>
<proteinExistence type="inferred from homology"/>
<evidence type="ECO:0000313" key="34">
    <source>
        <dbReference type="Ensembl" id="ENSOANP00000039378.1"/>
    </source>
</evidence>
<dbReference type="GeneTree" id="ENSGT00940000160109"/>
<evidence type="ECO:0000256" key="5">
    <source>
        <dbReference type="ARBA" id="ARBA00004617"/>
    </source>
</evidence>
<evidence type="ECO:0000256" key="30">
    <source>
        <dbReference type="ARBA" id="ARBA00046983"/>
    </source>
</evidence>
<keyword evidence="13" id="KW-0165">Cleavage on pair of basic residues</keyword>
<dbReference type="CDD" id="cd22596">
    <property type="entry name" value="Kunitz_bikunin_1-like"/>
    <property type="match status" value="1"/>
</dbReference>
<keyword evidence="10" id="KW-0963">Cytoplasm</keyword>
<keyword evidence="27" id="KW-0539">Nucleus</keyword>
<evidence type="ECO:0000256" key="3">
    <source>
        <dbReference type="ARBA" id="ARBA00004498"/>
    </source>
</evidence>
<dbReference type="PROSITE" id="PS00280">
    <property type="entry name" value="BPTI_KUNITZ_1"/>
    <property type="match status" value="1"/>
</dbReference>
<evidence type="ECO:0000256" key="26">
    <source>
        <dbReference type="ARBA" id="ARBA00023180"/>
    </source>
</evidence>
<evidence type="ECO:0000256" key="8">
    <source>
        <dbReference type="ARBA" id="ARBA00018905"/>
    </source>
</evidence>
<dbReference type="InterPro" id="IPR036880">
    <property type="entry name" value="Kunitz_BPTI_sf"/>
</dbReference>
<dbReference type="GO" id="GO:0005576">
    <property type="term" value="C:extracellular region"/>
    <property type="evidence" value="ECO:0007669"/>
    <property type="project" value="UniProtKB-ARBA"/>
</dbReference>
<evidence type="ECO:0000256" key="27">
    <source>
        <dbReference type="ARBA" id="ARBA00023242"/>
    </source>
</evidence>
<evidence type="ECO:0000256" key="13">
    <source>
        <dbReference type="ARBA" id="ARBA00022685"/>
    </source>
</evidence>
<dbReference type="GO" id="GO:0016491">
    <property type="term" value="F:oxidoreductase activity"/>
    <property type="evidence" value="ECO:0007669"/>
    <property type="project" value="UniProtKB-KW"/>
</dbReference>
<dbReference type="PRINTS" id="PR00759">
    <property type="entry name" value="BASICPTASE"/>
</dbReference>
<evidence type="ECO:0000256" key="4">
    <source>
        <dbReference type="ARBA" id="ARBA00004514"/>
    </source>
</evidence>
<comment type="subunit">
    <text evidence="31">Monomer. Homodimer. In plasma, it occurs as a monomer or dimer and in covalently-linked complexes with immunoglobulin A (IgA), ALB/albumin and F2/prothrombin. Chromophore-bound alpha-1-microglobulin interacts with the constant region of immunoglobulin A. Chromophore-bound alpha-1-microglobulin interacts with ALB with molar ratio 2:1 and 1:1; this interaction does not prevent fatty acid binding to ALB. Interacts with F2/prothrombin (via N-terminus) with molar ratio 2:1 and 1:1; this interaction does not prevent the activation of prothrombin to thrombin. Interacts with NDUFAB1, a subunit of mitochondrial complex I. Interacts with FN1.</text>
</comment>
<evidence type="ECO:0000256" key="32">
    <source>
        <dbReference type="SAM" id="MobiDB-lite"/>
    </source>
</evidence>
<dbReference type="InterPro" id="IPR002223">
    <property type="entry name" value="Kunitz_BPTI"/>
</dbReference>
<dbReference type="AlphaFoldDB" id="A0A6I8NDR2"/>
<keyword evidence="9" id="KW-1003">Cell membrane</keyword>
<comment type="subunit">
    <text evidence="30">I-alpha-I plasma protease inhibitors are assembled from one or two heavy chains (HC) and one light chain, bikunin. Inter-alpha-inhibitor (I-alpha-I) is composed of ITIH1/HC1, ITIH2/HC2 and bikunin, and pre-alpha-inhibitor (P-alpha-I) of ITIH3/HC3 and bikunin. Interacts with TNFAIP6 (via Link domain).</text>
</comment>
<keyword evidence="23" id="KW-0496">Mitochondrion</keyword>
<evidence type="ECO:0000256" key="11">
    <source>
        <dbReference type="ARBA" id="ARBA00022525"/>
    </source>
</evidence>
<dbReference type="PROSITE" id="PS50279">
    <property type="entry name" value="BPTI_KUNITZ_2"/>
    <property type="match status" value="2"/>
</dbReference>
<evidence type="ECO:0000256" key="17">
    <source>
        <dbReference type="ARBA" id="ARBA00022792"/>
    </source>
</evidence>
<dbReference type="FunFam" id="2.40.128.20:FF:000007">
    <property type="entry name" value="Alpha-1-microglobulin/bikunin precursor"/>
    <property type="match status" value="1"/>
</dbReference>
<evidence type="ECO:0000256" key="15">
    <source>
        <dbReference type="ARBA" id="ARBA00022729"/>
    </source>
</evidence>
<evidence type="ECO:0000256" key="25">
    <source>
        <dbReference type="ARBA" id="ARBA00023157"/>
    </source>
</evidence>
<dbReference type="GO" id="GO:0005743">
    <property type="term" value="C:mitochondrial inner membrane"/>
    <property type="evidence" value="ECO:0007669"/>
    <property type="project" value="UniProtKB-SubCell"/>
</dbReference>
<evidence type="ECO:0000256" key="10">
    <source>
        <dbReference type="ARBA" id="ARBA00022490"/>
    </source>
</evidence>
<dbReference type="InterPro" id="IPR029856">
    <property type="entry name" value="AMBP"/>
</dbReference>
<dbReference type="GO" id="GO:0005783">
    <property type="term" value="C:endoplasmic reticulum"/>
    <property type="evidence" value="ECO:0007669"/>
    <property type="project" value="UniProtKB-SubCell"/>
</dbReference>
<evidence type="ECO:0000256" key="18">
    <source>
        <dbReference type="ARBA" id="ARBA00022824"/>
    </source>
</evidence>
<comment type="function">
    <text evidence="28">Kunitz-type serine protease inhibitor. Has high catalytic efficiency for F10/blood coagulation factor Xa and may act as an anticoagulant by inhibiting prothrombin activation. Inhibits trypsin and mast cell CMA1/chymase and tryptase proteases.</text>
</comment>
<keyword evidence="11" id="KW-0964">Secreted</keyword>
<dbReference type="PANTHER" id="PTHR46676">
    <property type="entry name" value="PROTEIN AMBP"/>
    <property type="match status" value="1"/>
</dbReference>
<dbReference type="SUPFAM" id="SSF50814">
    <property type="entry name" value="Lipocalins"/>
    <property type="match status" value="1"/>
</dbReference>
<dbReference type="Pfam" id="PF00061">
    <property type="entry name" value="Lipocalin"/>
    <property type="match status" value="1"/>
</dbReference>
<keyword evidence="35" id="KW-1185">Reference proteome</keyword>
<keyword evidence="26" id="KW-0325">Glycoprotein</keyword>
<sequence length="458" mass="51519">MLFDRAWYEVQENFNIAGIYGKWYEVAIGSTCKWLKKLKHSLRMGTLVLGEGETSHQISSISTRFRKGVCEQVSGVYEKTDINGKFLYQHPRWNKTIQSYVVRTNYNEYAIFLSKKTGRFGPSTTIKLYGRQPELRESLLEEFRQFALELGIPEDSIFTSISKGDCVPGETEPESQRIRRAAPAPEEASGDGLLSSIISKKEDFCHLKQDEGPCLGLKTRFFYNSSSMACESFHYGGCLGNGNNFKSEKACLQTCRTEAACRLPIVPGPCRGSYPFWAFDAAQGKCISFIYGGCQGNGNKFYTEKECKEYCGVPGEGDIGTRFKLHWMDCAVEGKQKETKPAGWLLITKKICNSAECALSLSLSLERESRSANTNTIGGCKSFVLFINTASVTLSNLFKYSTQYPEPTGRHAQFPIVKAKPALAVYKNIVLLQKYKLMLPVLRNIKHIKLIRIKKNIH</sequence>
<dbReference type="Gene3D" id="2.40.128.20">
    <property type="match status" value="1"/>
</dbReference>